<dbReference type="SUPFAM" id="SSF53335">
    <property type="entry name" value="S-adenosyl-L-methionine-dependent methyltransferases"/>
    <property type="match status" value="1"/>
</dbReference>
<keyword evidence="2" id="KW-0489">Methyltransferase</keyword>
<dbReference type="GO" id="GO:0008757">
    <property type="term" value="F:S-adenosylmethionine-dependent methyltransferase activity"/>
    <property type="evidence" value="ECO:0007669"/>
    <property type="project" value="InterPro"/>
</dbReference>
<name>A0A6I3XGD2_9BURK</name>
<dbReference type="RefSeq" id="WP_155711569.1">
    <property type="nucleotide sequence ID" value="NZ_BMWU01000015.1"/>
</dbReference>
<evidence type="ECO:0000313" key="2">
    <source>
        <dbReference type="EMBL" id="MUI15944.1"/>
    </source>
</evidence>
<keyword evidence="2" id="KW-0808">Transferase</keyword>
<dbReference type="PANTHER" id="PTHR43591:SF24">
    <property type="entry name" value="2-METHOXY-6-POLYPRENYL-1,4-BENZOQUINOL METHYLASE, MITOCHONDRIAL"/>
    <property type="match status" value="1"/>
</dbReference>
<dbReference type="AlphaFoldDB" id="A0A6I3XGD2"/>
<dbReference type="Pfam" id="PF08241">
    <property type="entry name" value="Methyltransf_11"/>
    <property type="match status" value="1"/>
</dbReference>
<dbReference type="InterPro" id="IPR013216">
    <property type="entry name" value="Methyltransf_11"/>
</dbReference>
<organism evidence="2 3">
    <name type="scientific">Pseudoduganella dura</name>
    <dbReference type="NCBI Taxonomy" id="321982"/>
    <lineage>
        <taxon>Bacteria</taxon>
        <taxon>Pseudomonadati</taxon>
        <taxon>Pseudomonadota</taxon>
        <taxon>Betaproteobacteria</taxon>
        <taxon>Burkholderiales</taxon>
        <taxon>Oxalobacteraceae</taxon>
        <taxon>Telluria group</taxon>
        <taxon>Pseudoduganella</taxon>
    </lineage>
</organism>
<dbReference type="CDD" id="cd02440">
    <property type="entry name" value="AdoMet_MTases"/>
    <property type="match status" value="1"/>
</dbReference>
<dbReference type="Gene3D" id="3.40.50.150">
    <property type="entry name" value="Vaccinia Virus protein VP39"/>
    <property type="match status" value="1"/>
</dbReference>
<feature type="domain" description="Methyltransferase type 11" evidence="1">
    <location>
        <begin position="45"/>
        <end position="140"/>
    </location>
</feature>
<protein>
    <submittedName>
        <fullName evidence="2">Methyltransferase domain-containing protein</fullName>
    </submittedName>
</protein>
<dbReference type="PANTHER" id="PTHR43591">
    <property type="entry name" value="METHYLTRANSFERASE"/>
    <property type="match status" value="1"/>
</dbReference>
<accession>A0A6I3XGD2</accession>
<reference evidence="2 3" key="1">
    <citation type="submission" date="2019-11" db="EMBL/GenBank/DDBJ databases">
        <title>Draft Genome Sequences of Six Type Strains of the Genus Massilia.</title>
        <authorList>
            <person name="Miess H."/>
            <person name="Frediansyah A."/>
            <person name="Goeker M."/>
            <person name="Gross H."/>
        </authorList>
    </citation>
    <scope>NUCLEOTIDE SEQUENCE [LARGE SCALE GENOMIC DNA]</scope>
    <source>
        <strain evidence="2 3">DSM 17513</strain>
    </source>
</reference>
<dbReference type="GO" id="GO:0032259">
    <property type="term" value="P:methylation"/>
    <property type="evidence" value="ECO:0007669"/>
    <property type="project" value="UniProtKB-KW"/>
</dbReference>
<evidence type="ECO:0000313" key="3">
    <source>
        <dbReference type="Proteomes" id="UP000431684"/>
    </source>
</evidence>
<dbReference type="Proteomes" id="UP000431684">
    <property type="component" value="Unassembled WGS sequence"/>
</dbReference>
<comment type="caution">
    <text evidence="2">The sequence shown here is derived from an EMBL/GenBank/DDBJ whole genome shotgun (WGS) entry which is preliminary data.</text>
</comment>
<dbReference type="InterPro" id="IPR029063">
    <property type="entry name" value="SAM-dependent_MTases_sf"/>
</dbReference>
<proteinExistence type="predicted"/>
<dbReference type="EMBL" id="WNWM01000002">
    <property type="protein sequence ID" value="MUI15944.1"/>
    <property type="molecule type" value="Genomic_DNA"/>
</dbReference>
<dbReference type="OrthoDB" id="529208at2"/>
<evidence type="ECO:0000259" key="1">
    <source>
        <dbReference type="Pfam" id="PF08241"/>
    </source>
</evidence>
<keyword evidence="3" id="KW-1185">Reference proteome</keyword>
<sequence>MTSADARFAGPLPRCYERYLVPLLFEPYALDLARRAVALAPRQVLEIAAGTGIVTRQLAASLPSARIVATDLNPDMLAVGRAAAALPQVSWQPADAMQLPFDDAGFDLLVCQFGAMFFPDKRRAFAEARRVLLPGGRLLFNVWDALPANAFAAAVQASMEELFPGDPPRFFARTPHGYHDKAAIARDLAAAGFASPPDIETVTLQGRAASAADVAAGFCQGTPLRNEIEARAGDPVTAAVVAAAHLERRFGKGPIRGAMRAHVIWVAA</sequence>
<gene>
    <name evidence="2" type="ORF">GJV26_26300</name>
</gene>